<dbReference type="AlphaFoldDB" id="A0A2V0NN33"/>
<keyword evidence="1" id="KW-0812">Transmembrane</keyword>
<keyword evidence="3" id="KW-1185">Reference proteome</keyword>
<name>A0A2V0NN33_9CHLO</name>
<dbReference type="OrthoDB" id="536615at2759"/>
<protein>
    <submittedName>
        <fullName evidence="2">Uncharacterized protein</fullName>
    </submittedName>
</protein>
<sequence>MAASCASLRQKALVPLLSFTFAAWIISLGGLGSMQYLCVDPAITFSNTAANAGWLAGVSGPSPMINTCTALYAYYWMMVALEFAVIMGLAYTLVGGCMAQMRVSWYYQSGLEMHTARGTAVGFIVTAVLDLCLILLIGASEGNAEGCGAGGKRAAPNADRV</sequence>
<dbReference type="InParanoid" id="A0A2V0NN33"/>
<evidence type="ECO:0000313" key="2">
    <source>
        <dbReference type="EMBL" id="GBF88589.1"/>
    </source>
</evidence>
<evidence type="ECO:0000313" key="3">
    <source>
        <dbReference type="Proteomes" id="UP000247498"/>
    </source>
</evidence>
<comment type="caution">
    <text evidence="2">The sequence shown here is derived from an EMBL/GenBank/DDBJ whole genome shotgun (WGS) entry which is preliminary data.</text>
</comment>
<feature type="transmembrane region" description="Helical" evidence="1">
    <location>
        <begin position="120"/>
        <end position="139"/>
    </location>
</feature>
<keyword evidence="1" id="KW-1133">Transmembrane helix</keyword>
<feature type="transmembrane region" description="Helical" evidence="1">
    <location>
        <begin position="12"/>
        <end position="31"/>
    </location>
</feature>
<keyword evidence="1" id="KW-0472">Membrane</keyword>
<gene>
    <name evidence="2" type="ORF">Rsub_01304</name>
</gene>
<dbReference type="Proteomes" id="UP000247498">
    <property type="component" value="Unassembled WGS sequence"/>
</dbReference>
<feature type="transmembrane region" description="Helical" evidence="1">
    <location>
        <begin position="73"/>
        <end position="99"/>
    </location>
</feature>
<proteinExistence type="predicted"/>
<evidence type="ECO:0000256" key="1">
    <source>
        <dbReference type="SAM" id="Phobius"/>
    </source>
</evidence>
<organism evidence="2 3">
    <name type="scientific">Raphidocelis subcapitata</name>
    <dbReference type="NCBI Taxonomy" id="307507"/>
    <lineage>
        <taxon>Eukaryota</taxon>
        <taxon>Viridiplantae</taxon>
        <taxon>Chlorophyta</taxon>
        <taxon>core chlorophytes</taxon>
        <taxon>Chlorophyceae</taxon>
        <taxon>CS clade</taxon>
        <taxon>Sphaeropleales</taxon>
        <taxon>Selenastraceae</taxon>
        <taxon>Raphidocelis</taxon>
    </lineage>
</organism>
<reference evidence="2 3" key="1">
    <citation type="journal article" date="2018" name="Sci. Rep.">
        <title>Raphidocelis subcapitata (=Pseudokirchneriella subcapitata) provides an insight into genome evolution and environmental adaptations in the Sphaeropleales.</title>
        <authorList>
            <person name="Suzuki S."/>
            <person name="Yamaguchi H."/>
            <person name="Nakajima N."/>
            <person name="Kawachi M."/>
        </authorList>
    </citation>
    <scope>NUCLEOTIDE SEQUENCE [LARGE SCALE GENOMIC DNA]</scope>
    <source>
        <strain evidence="2 3">NIES-35</strain>
    </source>
</reference>
<dbReference type="EMBL" id="BDRX01000005">
    <property type="protein sequence ID" value="GBF88589.1"/>
    <property type="molecule type" value="Genomic_DNA"/>
</dbReference>
<accession>A0A2V0NN33</accession>